<dbReference type="WBParaSite" id="PgR003_g078_t03">
    <property type="protein sequence ID" value="PgR003_g078_t03"/>
    <property type="gene ID" value="PgR003_g078"/>
</dbReference>
<feature type="region of interest" description="Disordered" evidence="1">
    <location>
        <begin position="1256"/>
        <end position="1323"/>
    </location>
</feature>
<organism evidence="2 4">
    <name type="scientific">Parascaris univalens</name>
    <name type="common">Nematode worm</name>
    <dbReference type="NCBI Taxonomy" id="6257"/>
    <lineage>
        <taxon>Eukaryota</taxon>
        <taxon>Metazoa</taxon>
        <taxon>Ecdysozoa</taxon>
        <taxon>Nematoda</taxon>
        <taxon>Chromadorea</taxon>
        <taxon>Rhabditida</taxon>
        <taxon>Spirurina</taxon>
        <taxon>Ascaridomorpha</taxon>
        <taxon>Ascaridoidea</taxon>
        <taxon>Ascarididae</taxon>
        <taxon>Parascaris</taxon>
    </lineage>
</organism>
<feature type="compositionally biased region" description="Polar residues" evidence="1">
    <location>
        <begin position="455"/>
        <end position="464"/>
    </location>
</feature>
<feature type="region of interest" description="Disordered" evidence="1">
    <location>
        <begin position="977"/>
        <end position="1032"/>
    </location>
</feature>
<evidence type="ECO:0000313" key="2">
    <source>
        <dbReference type="Proteomes" id="UP000887569"/>
    </source>
</evidence>
<sequence length="1323" mass="146792">MAPTARSSKKQQAPRKKPTVQLKRASGSKVSKPKMTANPADVKAKSVQKTRPSRRNDTEQETEASASDNISKRTRRGDKKLAEIPSVLKKDDENVADVARSTRRRGKDVEQAQPVAAKKEKVVGVRDVNSNNSTAEQKGKDSGKDVPRKRRAKVAEEMPVDQTVKEKVLRSARAATKGITEMKKNKVAEKEKDNTKRLATLRSGNRQTKKDEKTSQRSKKQDKLTVEEVNQKAEMSGARSKTERKKVVATVSTRPRKGRNEEVIDTPSHKAEKSGARSKTERKKVVATVSARPRKRRNEATNEEVIDTPSDDAVKTDQIVQKKRKAQRAKRASVVHGKAPVGDQIEHSLKKAESVVANDDVKTSAKKIVRRQTRKKEDAQPISVQDAVSEKQVDDPLTANSDLEGNAKKSPMESAVELQTRTKEDGLPVAEQDAAAEEQVEESMMSDVGLESSAEESATRNAIESRTAAKEGTPPIAEQDAAFKMECKEGIPEEVLNDEPVVEGAIDEHSGTHDDVDIRIPSDNNKAEHGSAIKTPSNEAILVSPQLHDDDVDHSTSFRLGDEGLHGAAASAGIEATPIQLDRSHIYDVKRTPFASDQGDEGVHEAAASAGIEATPIQLDRSHSDDVKRTPFASDQVVTVHDESRSKETFETDQASIDDEVVFMESIPQREQFIDVTTSSPTEAMADDGNVSQKDESVNSLDLAERNRRLAATQLCELRMRELEEGDMTDEIDVCDNLTGEASGAEDVVLLHSRHAGDDECFEEPNIASPEAVERPDELIERNSMQPMQFDEVLNEETGSIIVEKEKVDETEVDRDLSVESSHSASYGDCSAVPTKLCFDINSPDSEERVGTSQRNSSPFMCSTDGLRVTQDVRERLMGEVRSRMTNFMSGKGNEQHPDDGHNEPDLEGHIVNERWICDEEDDIHVTDNIDDVVVEDKDADNSFRAQETEKARIDSDVAETAFEKKETIDGQETLNLEQSVEGSREDLLMREEESNKERLQEKEKSSEKSAVDVGEKHQLSVDTKEDDSDIDVETVQEIVPQKVTVEKNRETSSDYLRASEKVTSQEVSIQQGIAEETRSTHFRSSIQAHFAAQHKKFWEQGPNLQEQAERIKQRYLKHQSQVPLVFQRLSKNKDNSGTCVQSDKKARIQRFDSATLAKASTSSTSFTSSGSDADEVAKPRPEGQFGVPPSYRGFSLGASMSRPTHLPRLKMSVKTITKQVAEEKRHSTIYATRRSESGFSKTLQRFTTPRAVALRDSDDKPTSSGSVSYTPHKRIPTSVHTTEMSQRQFGETVKSDTVKPITGIPPFRETLREETKPKLNET</sequence>
<reference evidence="3 4" key="1">
    <citation type="submission" date="2022-11" db="UniProtKB">
        <authorList>
            <consortium name="WormBaseParasite"/>
        </authorList>
    </citation>
    <scope>IDENTIFICATION</scope>
</reference>
<evidence type="ECO:0000313" key="4">
    <source>
        <dbReference type="WBParaSite" id="PgR003_g078_t06"/>
    </source>
</evidence>
<feature type="compositionally biased region" description="Polar residues" evidence="1">
    <location>
        <begin position="1279"/>
        <end position="1290"/>
    </location>
</feature>
<feature type="compositionally biased region" description="Basic residues" evidence="1">
    <location>
        <begin position="321"/>
        <end position="333"/>
    </location>
</feature>
<feature type="compositionally biased region" description="Acidic residues" evidence="1">
    <location>
        <begin position="301"/>
        <end position="310"/>
    </location>
</feature>
<feature type="compositionally biased region" description="Basic and acidic residues" evidence="1">
    <location>
        <begin position="1310"/>
        <end position="1323"/>
    </location>
</feature>
<dbReference type="Proteomes" id="UP000887569">
    <property type="component" value="Unplaced"/>
</dbReference>
<accession>A0A915A8V6</accession>
<evidence type="ECO:0000256" key="1">
    <source>
        <dbReference type="SAM" id="MobiDB-lite"/>
    </source>
</evidence>
<protein>
    <submittedName>
        <fullName evidence="3 4">Microtubule-associated protein futsch</fullName>
    </submittedName>
</protein>
<dbReference type="WBParaSite" id="PgR003_g078_t06">
    <property type="protein sequence ID" value="PgR003_g078_t06"/>
    <property type="gene ID" value="PgR003_g078"/>
</dbReference>
<feature type="region of interest" description="Disordered" evidence="1">
    <location>
        <begin position="1"/>
        <end position="476"/>
    </location>
</feature>
<feature type="compositionally biased region" description="Basic residues" evidence="1">
    <location>
        <begin position="7"/>
        <end position="18"/>
    </location>
</feature>
<feature type="compositionally biased region" description="Basic and acidic residues" evidence="1">
    <location>
        <begin position="137"/>
        <end position="146"/>
    </location>
</feature>
<keyword evidence="2" id="KW-1185">Reference proteome</keyword>
<evidence type="ECO:0000313" key="3">
    <source>
        <dbReference type="WBParaSite" id="PgR003_g078_t03"/>
    </source>
</evidence>
<feature type="compositionally biased region" description="Basic and acidic residues" evidence="1">
    <location>
        <begin position="258"/>
        <end position="279"/>
    </location>
</feature>
<feature type="compositionally biased region" description="Basic residues" evidence="1">
    <location>
        <begin position="364"/>
        <end position="374"/>
    </location>
</feature>
<feature type="compositionally biased region" description="Low complexity" evidence="1">
    <location>
        <begin position="1160"/>
        <end position="1172"/>
    </location>
</feature>
<feature type="compositionally biased region" description="Basic and acidic residues" evidence="1">
    <location>
        <begin position="344"/>
        <end position="363"/>
    </location>
</feature>
<feature type="compositionally biased region" description="Basic and acidic residues" evidence="1">
    <location>
        <begin position="983"/>
        <end position="1024"/>
    </location>
</feature>
<feature type="region of interest" description="Disordered" evidence="1">
    <location>
        <begin position="1160"/>
        <end position="1189"/>
    </location>
</feature>
<feature type="compositionally biased region" description="Basic and acidic residues" evidence="1">
    <location>
        <begin position="208"/>
        <end position="231"/>
    </location>
</feature>
<feature type="compositionally biased region" description="Basic and acidic residues" evidence="1">
    <location>
        <begin position="180"/>
        <end position="196"/>
    </location>
</feature>
<proteinExistence type="predicted"/>
<name>A0A915A8V6_PARUN</name>